<proteinExistence type="predicted"/>
<evidence type="ECO:0008006" key="7">
    <source>
        <dbReference type="Google" id="ProtNLM"/>
    </source>
</evidence>
<reference evidence="5" key="1">
    <citation type="submission" date="2020-01" db="EMBL/GenBank/DDBJ databases">
        <title>Development of genomics and gene disruption for Polysphondylium violaceum indicates a role for the polyketide synthase stlB in stalk morphogenesis.</title>
        <authorList>
            <person name="Narita B."/>
            <person name="Kawabe Y."/>
            <person name="Kin K."/>
            <person name="Saito T."/>
            <person name="Gibbs R."/>
            <person name="Kuspa A."/>
            <person name="Muzny D."/>
            <person name="Queller D."/>
            <person name="Richards S."/>
            <person name="Strassman J."/>
            <person name="Sucgang R."/>
            <person name="Worley K."/>
            <person name="Schaap P."/>
        </authorList>
    </citation>
    <scope>NUCLEOTIDE SEQUENCE</scope>
    <source>
        <strain evidence="5">QSvi11</strain>
    </source>
</reference>
<evidence type="ECO:0000256" key="1">
    <source>
        <dbReference type="SAM" id="SignalP"/>
    </source>
</evidence>
<dbReference type="Pfam" id="PF24893">
    <property type="entry name" value="DUF7743"/>
    <property type="match status" value="1"/>
</dbReference>
<dbReference type="InterPro" id="IPR055462">
    <property type="entry name" value="DUF7034"/>
</dbReference>
<evidence type="ECO:0000259" key="4">
    <source>
        <dbReference type="Pfam" id="PF24893"/>
    </source>
</evidence>
<feature type="signal peptide" evidence="1">
    <location>
        <begin position="1"/>
        <end position="23"/>
    </location>
</feature>
<name>A0A8J4PJY2_9MYCE</name>
<feature type="non-terminal residue" evidence="5">
    <location>
        <position position="1"/>
    </location>
</feature>
<dbReference type="Proteomes" id="UP000695562">
    <property type="component" value="Unassembled WGS sequence"/>
</dbReference>
<evidence type="ECO:0000313" key="6">
    <source>
        <dbReference type="Proteomes" id="UP000695562"/>
    </source>
</evidence>
<dbReference type="PANTHER" id="PTHR31378:SF17">
    <property type="match status" value="1"/>
</dbReference>
<organism evidence="5 6">
    <name type="scientific">Polysphondylium violaceum</name>
    <dbReference type="NCBI Taxonomy" id="133409"/>
    <lineage>
        <taxon>Eukaryota</taxon>
        <taxon>Amoebozoa</taxon>
        <taxon>Evosea</taxon>
        <taxon>Eumycetozoa</taxon>
        <taxon>Dictyostelia</taxon>
        <taxon>Dictyosteliales</taxon>
        <taxon>Dictyosteliaceae</taxon>
        <taxon>Polysphondylium</taxon>
    </lineage>
</organism>
<dbReference type="EMBL" id="AJWJ01001041">
    <property type="protein sequence ID" value="KAF2068347.1"/>
    <property type="molecule type" value="Genomic_DNA"/>
</dbReference>
<dbReference type="InterPro" id="IPR056645">
    <property type="entry name" value="DUF7743"/>
</dbReference>
<evidence type="ECO:0000259" key="2">
    <source>
        <dbReference type="Pfam" id="PF23033"/>
    </source>
</evidence>
<accession>A0A8J4PJY2</accession>
<comment type="caution">
    <text evidence="5">The sequence shown here is derived from an EMBL/GenBank/DDBJ whole genome shotgun (WGS) entry which is preliminary data.</text>
</comment>
<sequence length="988" mass="110656">MCRAICYVLFLVFFVSVVPLSRAVVVEDKSGDYNDRYAEYASQNVLQCQFKYQMLVKDNTYDYIFSKVTVDGVTVAATPNIVASGSKSILYSFDVILEPKVNNQTIVFTFLEQNSLALVNYDISALCEAPPPVSNFSSSELYYDSSTALLQAYVFFTIKDFRRRYAPPLTATVDSTLYTPLIVTPVNQSTYMVPLSFTANGVAKWNESVLITLYHTRNSVSVSAFRTNPIHTKIGNQGSIISKTYPTADPATNEAPYKSLYCLYQVEFPLNQNTFSIFSSNAGDVSKPVLVLGNLTHSTFLIKSYRSSSYSLLLDQKVDDSFSQTPVDKYYIPFISVSKIFFEGGILIFRYNTNNNLESKIVYSYDDGTTGRVFTFPYPYGFCSGNSSNYTKCYDSYLSNYGGGSVTISANAYELSAISNGGILITNTYDTTPPDIKSVSSIQIPNSPYYLIRMRIVDTESGFYSFDVIGNVSNLVSGNINDGIYEFYVNPSQLYTFREQMMCDYARNCRPYLLDNYMTTNLDTIPFHVLKLDEIKSISFEFNDIDVSNSDFKNTMYIETNSKDSAKSYYPEIGCTDQFFSLTTNIYRGKWNPVIQRYEIPFNIPKNYITGHFVFLLKTYVSGYIPSSSLGSLFGTNAQLRVKSRNGDALGPMVKDIIMNPSGPAIVSTNSLSLLWRLKIVDQPNGFKKGLVSIKSTADLFVFNYTLTSKSPDSNGYVDITYSLDSRCKSQGYYISYVYLEDSNGYVSIYDENLLYGSMTYLGVNPMIDYYNVTSLSMISTVCTNGIVDNAAPSLISFSFDETPVDVFSSGSNTVRNPRNLVVNFETTDSNGILLKALPMVYIQYPNFKVEAFTSELISSTLTNAKYRCNVLIPVGFGYPYGIRFSIFGIIDNQSNFRGYSITDLKNTGFSYKLNVTSSLDSNSFISILSTSTLYSRDTEFVIQGKQFLSGDLIEFKYDNGTIDIFPPSLITNSILYVPISKTITSKV</sequence>
<gene>
    <name evidence="5" type="ORF">CYY_010327</name>
</gene>
<feature type="chain" id="PRO_5035269940" description="EGF-like domain-containing protein" evidence="1">
    <location>
        <begin position="24"/>
        <end position="988"/>
    </location>
</feature>
<keyword evidence="1" id="KW-0732">Signal</keyword>
<feature type="domain" description="DUF7743" evidence="4">
    <location>
        <begin position="428"/>
        <end position="527"/>
    </location>
</feature>
<protein>
    <recommendedName>
        <fullName evidence="7">EGF-like domain-containing protein</fullName>
    </recommendedName>
</protein>
<evidence type="ECO:0000313" key="5">
    <source>
        <dbReference type="EMBL" id="KAF2068347.1"/>
    </source>
</evidence>
<evidence type="ECO:0000259" key="3">
    <source>
        <dbReference type="Pfam" id="PF23034"/>
    </source>
</evidence>
<keyword evidence="6" id="KW-1185">Reference proteome</keyword>
<dbReference type="Pfam" id="PF23033">
    <property type="entry name" value="DUF7034"/>
    <property type="match status" value="1"/>
</dbReference>
<dbReference type="AlphaFoldDB" id="A0A8J4PJY2"/>
<dbReference type="PANTHER" id="PTHR31378">
    <property type="entry name" value="EGF-LIKE DOMAIN-CONTAINING PROTEIN-RELATED-RELATED"/>
    <property type="match status" value="1"/>
</dbReference>
<feature type="domain" description="DUF7034" evidence="2">
    <location>
        <begin position="793"/>
        <end position="919"/>
    </location>
</feature>
<dbReference type="InterPro" id="IPR055463">
    <property type="entry name" value="DUF7035"/>
</dbReference>
<dbReference type="OrthoDB" id="21537at2759"/>
<feature type="domain" description="DUF7035" evidence="3">
    <location>
        <begin position="647"/>
        <end position="784"/>
    </location>
</feature>
<dbReference type="Pfam" id="PF23034">
    <property type="entry name" value="DUF7035"/>
    <property type="match status" value="1"/>
</dbReference>